<name>A0A9N8ZD58_9GLOM</name>
<dbReference type="Proteomes" id="UP000789831">
    <property type="component" value="Unassembled WGS sequence"/>
</dbReference>
<reference evidence="2" key="1">
    <citation type="submission" date="2021-06" db="EMBL/GenBank/DDBJ databases">
        <authorList>
            <person name="Kallberg Y."/>
            <person name="Tangrot J."/>
            <person name="Rosling A."/>
        </authorList>
    </citation>
    <scope>NUCLEOTIDE SEQUENCE</scope>
    <source>
        <strain evidence="2">MT106</strain>
    </source>
</reference>
<feature type="region of interest" description="Disordered" evidence="1">
    <location>
        <begin position="73"/>
        <end position="114"/>
    </location>
</feature>
<keyword evidence="3" id="KW-1185">Reference proteome</keyword>
<sequence length="114" mass="12685">METIHLKALALNYLRNLSLLWDTSDPNAQIQKLRMHEAKCIPYLQDYQMLASHLTSAGGFGDVPAGIEITQRTETTQGQSSSQTVMGNTTDAQAEHLDINPEDSNHLTNHPRAR</sequence>
<protein>
    <submittedName>
        <fullName evidence="2">229_t:CDS:1</fullName>
    </submittedName>
</protein>
<evidence type="ECO:0000256" key="1">
    <source>
        <dbReference type="SAM" id="MobiDB-lite"/>
    </source>
</evidence>
<organism evidence="2 3">
    <name type="scientific">Ambispora gerdemannii</name>
    <dbReference type="NCBI Taxonomy" id="144530"/>
    <lineage>
        <taxon>Eukaryota</taxon>
        <taxon>Fungi</taxon>
        <taxon>Fungi incertae sedis</taxon>
        <taxon>Mucoromycota</taxon>
        <taxon>Glomeromycotina</taxon>
        <taxon>Glomeromycetes</taxon>
        <taxon>Archaeosporales</taxon>
        <taxon>Ambisporaceae</taxon>
        <taxon>Ambispora</taxon>
    </lineage>
</organism>
<proteinExistence type="predicted"/>
<gene>
    <name evidence="2" type="ORF">AGERDE_LOCUS3262</name>
</gene>
<feature type="compositionally biased region" description="Basic and acidic residues" evidence="1">
    <location>
        <begin position="93"/>
        <end position="105"/>
    </location>
</feature>
<evidence type="ECO:0000313" key="2">
    <source>
        <dbReference type="EMBL" id="CAG8481600.1"/>
    </source>
</evidence>
<feature type="compositionally biased region" description="Low complexity" evidence="1">
    <location>
        <begin position="73"/>
        <end position="84"/>
    </location>
</feature>
<comment type="caution">
    <text evidence="2">The sequence shown here is derived from an EMBL/GenBank/DDBJ whole genome shotgun (WGS) entry which is preliminary data.</text>
</comment>
<dbReference type="AlphaFoldDB" id="A0A9N8ZD58"/>
<accession>A0A9N8ZD58</accession>
<evidence type="ECO:0000313" key="3">
    <source>
        <dbReference type="Proteomes" id="UP000789831"/>
    </source>
</evidence>
<dbReference type="EMBL" id="CAJVPL010000310">
    <property type="protein sequence ID" value="CAG8481600.1"/>
    <property type="molecule type" value="Genomic_DNA"/>
</dbReference>